<evidence type="ECO:0000256" key="14">
    <source>
        <dbReference type="PROSITE-ProRule" id="PRU00175"/>
    </source>
</evidence>
<keyword evidence="9" id="KW-0833">Ubl conjugation pathway</keyword>
<evidence type="ECO:0000256" key="12">
    <source>
        <dbReference type="ARBA" id="ARBA00023136"/>
    </source>
</evidence>
<keyword evidence="10" id="KW-0862">Zinc</keyword>
<evidence type="ECO:0000256" key="4">
    <source>
        <dbReference type="ARBA" id="ARBA00012483"/>
    </source>
</evidence>
<dbReference type="Proteomes" id="UP000187609">
    <property type="component" value="Unassembled WGS sequence"/>
</dbReference>
<evidence type="ECO:0000313" key="17">
    <source>
        <dbReference type="EMBL" id="OIT00870.1"/>
    </source>
</evidence>
<dbReference type="OMA" id="VFPSARQ"/>
<dbReference type="PANTHER" id="PTHR46913">
    <property type="entry name" value="RING-H2 FINGER PROTEIN ATL16"/>
    <property type="match status" value="1"/>
</dbReference>
<evidence type="ECO:0000256" key="10">
    <source>
        <dbReference type="ARBA" id="ARBA00022833"/>
    </source>
</evidence>
<dbReference type="CDD" id="cd16461">
    <property type="entry name" value="RING-H2_EL5-like"/>
    <property type="match status" value="1"/>
</dbReference>
<keyword evidence="7" id="KW-0479">Metal-binding</keyword>
<evidence type="ECO:0000256" key="13">
    <source>
        <dbReference type="ARBA" id="ARBA00024209"/>
    </source>
</evidence>
<name>A0A1J6I782_NICAT</name>
<feature type="transmembrane region" description="Helical" evidence="15">
    <location>
        <begin position="32"/>
        <end position="54"/>
    </location>
</feature>
<dbReference type="Pfam" id="PF13639">
    <property type="entry name" value="zf-RING_2"/>
    <property type="match status" value="1"/>
</dbReference>
<dbReference type="GO" id="GO:0008270">
    <property type="term" value="F:zinc ion binding"/>
    <property type="evidence" value="ECO:0007669"/>
    <property type="project" value="UniProtKB-KW"/>
</dbReference>
<comment type="pathway">
    <text evidence="3">Protein modification; protein ubiquitination.</text>
</comment>
<proteinExistence type="inferred from homology"/>
<comment type="caution">
    <text evidence="17">The sequence shown here is derived from an EMBL/GenBank/DDBJ whole genome shotgun (WGS) entry which is preliminary data.</text>
</comment>
<dbReference type="InterPro" id="IPR013083">
    <property type="entry name" value="Znf_RING/FYVE/PHD"/>
</dbReference>
<protein>
    <recommendedName>
        <fullName evidence="4">RING-type E3 ubiquitin transferase</fullName>
        <ecNumber evidence="4">2.3.2.27</ecNumber>
    </recommendedName>
</protein>
<evidence type="ECO:0000259" key="16">
    <source>
        <dbReference type="PROSITE" id="PS50089"/>
    </source>
</evidence>
<evidence type="ECO:0000256" key="15">
    <source>
        <dbReference type="SAM" id="Phobius"/>
    </source>
</evidence>
<evidence type="ECO:0000256" key="7">
    <source>
        <dbReference type="ARBA" id="ARBA00022723"/>
    </source>
</evidence>
<accession>A0A1J6I782</accession>
<evidence type="ECO:0000256" key="3">
    <source>
        <dbReference type="ARBA" id="ARBA00004906"/>
    </source>
</evidence>
<reference evidence="17" key="1">
    <citation type="submission" date="2016-11" db="EMBL/GenBank/DDBJ databases">
        <title>The genome of Nicotiana attenuata.</title>
        <authorList>
            <person name="Xu S."/>
            <person name="Brockmoeller T."/>
            <person name="Gaquerel E."/>
            <person name="Navarro A."/>
            <person name="Kuhl H."/>
            <person name="Gase K."/>
            <person name="Ling Z."/>
            <person name="Zhou W."/>
            <person name="Kreitzer C."/>
            <person name="Stanke M."/>
            <person name="Tang H."/>
            <person name="Lyons E."/>
            <person name="Pandey P."/>
            <person name="Pandey S.P."/>
            <person name="Timmermann B."/>
            <person name="Baldwin I.T."/>
        </authorList>
    </citation>
    <scope>NUCLEOTIDE SEQUENCE [LARGE SCALE GENOMIC DNA]</scope>
    <source>
        <strain evidence="17">UT</strain>
    </source>
</reference>
<dbReference type="PROSITE" id="PS50089">
    <property type="entry name" value="ZF_RING_2"/>
    <property type="match status" value="1"/>
</dbReference>
<evidence type="ECO:0000256" key="2">
    <source>
        <dbReference type="ARBA" id="ARBA00004167"/>
    </source>
</evidence>
<evidence type="ECO:0000313" key="18">
    <source>
        <dbReference type="Proteomes" id="UP000187609"/>
    </source>
</evidence>
<keyword evidence="8 14" id="KW-0863">Zinc-finger</keyword>
<keyword evidence="18" id="KW-1185">Reference proteome</keyword>
<evidence type="ECO:0000256" key="8">
    <source>
        <dbReference type="ARBA" id="ARBA00022771"/>
    </source>
</evidence>
<keyword evidence="11 15" id="KW-1133">Transmembrane helix</keyword>
<dbReference type="PANTHER" id="PTHR46913:SF1">
    <property type="entry name" value="RING-H2 FINGER PROTEIN ATL16"/>
    <property type="match status" value="1"/>
</dbReference>
<dbReference type="GeneID" id="109230532"/>
<sequence>MFTTSSSPPPPPPPPLLRENFIHSILSYDSNIMLAAIILLLFVILFVLLLHIYAKWFLVQARHRSGNSVSVSHVTTTPASKGLSRSAISSIPLSNEQQEKGLECIICLSLFEDEQVCRKLPKCSHAFHVDCIDMWLYSHSTCPICRAPVLNDLNNKTTLESSNQELMTSSLADQEESISTLEIIVDVPINDRSENENSLNVDDPLSVTSLAGSLKRMLSRSTSERRKAPPSANVN</sequence>
<evidence type="ECO:0000256" key="5">
    <source>
        <dbReference type="ARBA" id="ARBA00022679"/>
    </source>
</evidence>
<dbReference type="KEGG" id="nau:109230532"/>
<comment type="similarity">
    <text evidence="13">Belongs to the RING-type zinc finger family. ATL subfamily.</text>
</comment>
<feature type="domain" description="RING-type" evidence="16">
    <location>
        <begin position="104"/>
        <end position="146"/>
    </location>
</feature>
<gene>
    <name evidence="17" type="primary">ATL63</name>
    <name evidence="17" type="ORF">A4A49_01961</name>
</gene>
<keyword evidence="6 15" id="KW-0812">Transmembrane</keyword>
<dbReference type="OrthoDB" id="1305379at2759"/>
<evidence type="ECO:0000256" key="1">
    <source>
        <dbReference type="ARBA" id="ARBA00000900"/>
    </source>
</evidence>
<comment type="catalytic activity">
    <reaction evidence="1">
        <text>S-ubiquitinyl-[E2 ubiquitin-conjugating enzyme]-L-cysteine + [acceptor protein]-L-lysine = [E2 ubiquitin-conjugating enzyme]-L-cysteine + N(6)-ubiquitinyl-[acceptor protein]-L-lysine.</text>
        <dbReference type="EC" id="2.3.2.27"/>
    </reaction>
</comment>
<dbReference type="SUPFAM" id="SSF57850">
    <property type="entry name" value="RING/U-box"/>
    <property type="match status" value="1"/>
</dbReference>
<dbReference type="EMBL" id="MJEQ01037189">
    <property type="protein sequence ID" value="OIT00870.1"/>
    <property type="molecule type" value="Genomic_DNA"/>
</dbReference>
<dbReference type="Gramene" id="OIT00870">
    <property type="protein sequence ID" value="OIT00870"/>
    <property type="gene ID" value="A4A49_01961"/>
</dbReference>
<dbReference type="GO" id="GO:0016567">
    <property type="term" value="P:protein ubiquitination"/>
    <property type="evidence" value="ECO:0007669"/>
    <property type="project" value="InterPro"/>
</dbReference>
<dbReference type="SMART" id="SM00184">
    <property type="entry name" value="RING"/>
    <property type="match status" value="1"/>
</dbReference>
<dbReference type="InterPro" id="IPR044600">
    <property type="entry name" value="ATL1/ATL16-like"/>
</dbReference>
<evidence type="ECO:0000256" key="11">
    <source>
        <dbReference type="ARBA" id="ARBA00022989"/>
    </source>
</evidence>
<evidence type="ECO:0000256" key="9">
    <source>
        <dbReference type="ARBA" id="ARBA00022786"/>
    </source>
</evidence>
<dbReference type="Gene3D" id="3.30.40.10">
    <property type="entry name" value="Zinc/RING finger domain, C3HC4 (zinc finger)"/>
    <property type="match status" value="1"/>
</dbReference>
<keyword evidence="5" id="KW-0808">Transferase</keyword>
<dbReference type="EC" id="2.3.2.27" evidence="4"/>
<dbReference type="GO" id="GO:0016020">
    <property type="term" value="C:membrane"/>
    <property type="evidence" value="ECO:0007669"/>
    <property type="project" value="UniProtKB-SubCell"/>
</dbReference>
<keyword evidence="12 15" id="KW-0472">Membrane</keyword>
<evidence type="ECO:0000256" key="6">
    <source>
        <dbReference type="ARBA" id="ARBA00022692"/>
    </source>
</evidence>
<organism evidence="17 18">
    <name type="scientific">Nicotiana attenuata</name>
    <name type="common">Coyote tobacco</name>
    <dbReference type="NCBI Taxonomy" id="49451"/>
    <lineage>
        <taxon>Eukaryota</taxon>
        <taxon>Viridiplantae</taxon>
        <taxon>Streptophyta</taxon>
        <taxon>Embryophyta</taxon>
        <taxon>Tracheophyta</taxon>
        <taxon>Spermatophyta</taxon>
        <taxon>Magnoliopsida</taxon>
        <taxon>eudicotyledons</taxon>
        <taxon>Gunneridae</taxon>
        <taxon>Pentapetalae</taxon>
        <taxon>asterids</taxon>
        <taxon>lamiids</taxon>
        <taxon>Solanales</taxon>
        <taxon>Solanaceae</taxon>
        <taxon>Nicotianoideae</taxon>
        <taxon>Nicotianeae</taxon>
        <taxon>Nicotiana</taxon>
    </lineage>
</organism>
<comment type="subcellular location">
    <subcellularLocation>
        <location evidence="2">Membrane</location>
        <topology evidence="2">Single-pass membrane protein</topology>
    </subcellularLocation>
</comment>
<dbReference type="InterPro" id="IPR001841">
    <property type="entry name" value="Znf_RING"/>
</dbReference>
<dbReference type="GO" id="GO:0061630">
    <property type="term" value="F:ubiquitin protein ligase activity"/>
    <property type="evidence" value="ECO:0007669"/>
    <property type="project" value="UniProtKB-EC"/>
</dbReference>
<dbReference type="AlphaFoldDB" id="A0A1J6I782"/>